<dbReference type="EMBL" id="LKAM01000001">
    <property type="protein sequence ID" value="KUM50359.1"/>
    <property type="molecule type" value="Genomic_DNA"/>
</dbReference>
<evidence type="ECO:0000313" key="1">
    <source>
        <dbReference type="EMBL" id="KUM50359.1"/>
    </source>
</evidence>
<protein>
    <submittedName>
        <fullName evidence="1">Uncharacterized protein</fullName>
    </submittedName>
</protein>
<organism evidence="1">
    <name type="scientific">Picea glauca</name>
    <name type="common">White spruce</name>
    <name type="synonym">Pinus glauca</name>
    <dbReference type="NCBI Taxonomy" id="3330"/>
    <lineage>
        <taxon>Eukaryota</taxon>
        <taxon>Viridiplantae</taxon>
        <taxon>Streptophyta</taxon>
        <taxon>Embryophyta</taxon>
        <taxon>Tracheophyta</taxon>
        <taxon>Spermatophyta</taxon>
        <taxon>Pinopsida</taxon>
        <taxon>Pinidae</taxon>
        <taxon>Conifers I</taxon>
        <taxon>Pinales</taxon>
        <taxon>Pinaceae</taxon>
        <taxon>Picea</taxon>
    </lineage>
</organism>
<name>A0A101M3F3_PICGL</name>
<keyword evidence="1" id="KW-0496">Mitochondrion</keyword>
<comment type="caution">
    <text evidence="1">The sequence shown here is derived from an EMBL/GenBank/DDBJ whole genome shotgun (WGS) entry which is preliminary data.</text>
</comment>
<accession>A0A101M3F3</accession>
<sequence length="47" mass="5335">MRGDLHQSINHGIIQTLLTSYHLITKHASLNYEYTSQTSITTCSLDK</sequence>
<dbReference type="AlphaFoldDB" id="A0A101M3F3"/>
<gene>
    <name evidence="1" type="ORF">ABT39_MTgene202</name>
</gene>
<geneLocation type="mitochondrion" evidence="1"/>
<proteinExistence type="predicted"/>
<reference evidence="1" key="1">
    <citation type="journal article" date="2015" name="Genome Biol. Evol.">
        <title>Organellar Genomes of White Spruce (Picea glauca): Assembly and Annotation.</title>
        <authorList>
            <person name="Jackman S.D."/>
            <person name="Warren R.L."/>
            <person name="Gibb E.A."/>
            <person name="Vandervalk B.P."/>
            <person name="Mohamadi H."/>
            <person name="Chu J."/>
            <person name="Raymond A."/>
            <person name="Pleasance S."/>
            <person name="Coope R."/>
            <person name="Wildung M.R."/>
            <person name="Ritland C.E."/>
            <person name="Bousquet J."/>
            <person name="Jones S.J."/>
            <person name="Bohlmann J."/>
            <person name="Birol I."/>
        </authorList>
    </citation>
    <scope>NUCLEOTIDE SEQUENCE [LARGE SCALE GENOMIC DNA]</scope>
    <source>
        <tissue evidence="1">Flushing bud</tissue>
    </source>
</reference>